<dbReference type="EMBL" id="JBHRZH010000036">
    <property type="protein sequence ID" value="MFC3764915.1"/>
    <property type="molecule type" value="Genomic_DNA"/>
</dbReference>
<dbReference type="SMART" id="SM00100">
    <property type="entry name" value="cNMP"/>
    <property type="match status" value="1"/>
</dbReference>
<dbReference type="Proteomes" id="UP001595699">
    <property type="component" value="Unassembled WGS sequence"/>
</dbReference>
<dbReference type="PROSITE" id="PS50042">
    <property type="entry name" value="CNMP_BINDING_3"/>
    <property type="match status" value="1"/>
</dbReference>
<dbReference type="Pfam" id="PF00027">
    <property type="entry name" value="cNMP_binding"/>
    <property type="match status" value="1"/>
</dbReference>
<evidence type="ECO:0000259" key="1">
    <source>
        <dbReference type="PROSITE" id="PS50042"/>
    </source>
</evidence>
<dbReference type="InterPro" id="IPR014710">
    <property type="entry name" value="RmlC-like_jellyroll"/>
</dbReference>
<name>A0ABV7YHS8_9ACTN</name>
<proteinExistence type="predicted"/>
<organism evidence="2 3">
    <name type="scientific">Tenggerimyces flavus</name>
    <dbReference type="NCBI Taxonomy" id="1708749"/>
    <lineage>
        <taxon>Bacteria</taxon>
        <taxon>Bacillati</taxon>
        <taxon>Actinomycetota</taxon>
        <taxon>Actinomycetes</taxon>
        <taxon>Propionibacteriales</taxon>
        <taxon>Nocardioidaceae</taxon>
        <taxon>Tenggerimyces</taxon>
    </lineage>
</organism>
<evidence type="ECO:0000313" key="2">
    <source>
        <dbReference type="EMBL" id="MFC3764915.1"/>
    </source>
</evidence>
<feature type="domain" description="Cyclic nucleotide-binding" evidence="1">
    <location>
        <begin position="215"/>
        <end position="315"/>
    </location>
</feature>
<evidence type="ECO:0000313" key="3">
    <source>
        <dbReference type="Proteomes" id="UP001595699"/>
    </source>
</evidence>
<sequence length="330" mass="35551">MRVETQVTSVSWIPSEAVTGMMKTGFEVGLGHYDEPPPDILTDVEGMRVGGKFRFANQMRAWAEFDESGKVVSHGVDGGCLMGISKVHVGPFGATFTNVKLPEIRADRELGDGWIRLTQTAGGRTSVPLPRKINRAPFVRLQSPLVWTTLSITLYADGLAEGKLVGASPFPRHWVYDADGTLDSKAGTTDFATWMSQDMDTPWGASDSPVIVTAAETALERELSSKIMRGGRKPRIRRLEAGEVLILQGEPDDRLFLLLDGVVAIDVDGKAITELGPGAVIGERAVLEGGRRTSTVTAVTPIRVAEADAASIDRLALEDLATGHRSESVQ</sequence>
<dbReference type="SUPFAM" id="SSF51206">
    <property type="entry name" value="cAMP-binding domain-like"/>
    <property type="match status" value="1"/>
</dbReference>
<accession>A0ABV7YHS8</accession>
<protein>
    <submittedName>
        <fullName evidence="2">Cyclic nucleotide-binding domain-containing protein</fullName>
    </submittedName>
</protein>
<keyword evidence="3" id="KW-1185">Reference proteome</keyword>
<dbReference type="RefSeq" id="WP_205119378.1">
    <property type="nucleotide sequence ID" value="NZ_JAFBCM010000001.1"/>
</dbReference>
<dbReference type="InterPro" id="IPR018490">
    <property type="entry name" value="cNMP-bd_dom_sf"/>
</dbReference>
<comment type="caution">
    <text evidence="2">The sequence shown here is derived from an EMBL/GenBank/DDBJ whole genome shotgun (WGS) entry which is preliminary data.</text>
</comment>
<reference evidence="3" key="1">
    <citation type="journal article" date="2019" name="Int. J. Syst. Evol. Microbiol.">
        <title>The Global Catalogue of Microorganisms (GCM) 10K type strain sequencing project: providing services to taxonomists for standard genome sequencing and annotation.</title>
        <authorList>
            <consortium name="The Broad Institute Genomics Platform"/>
            <consortium name="The Broad Institute Genome Sequencing Center for Infectious Disease"/>
            <person name="Wu L."/>
            <person name="Ma J."/>
        </authorList>
    </citation>
    <scope>NUCLEOTIDE SEQUENCE [LARGE SCALE GENOMIC DNA]</scope>
    <source>
        <strain evidence="3">CGMCC 4.7241</strain>
    </source>
</reference>
<dbReference type="InterPro" id="IPR000595">
    <property type="entry name" value="cNMP-bd_dom"/>
</dbReference>
<dbReference type="Gene3D" id="2.60.120.10">
    <property type="entry name" value="Jelly Rolls"/>
    <property type="match status" value="1"/>
</dbReference>
<dbReference type="CDD" id="cd00038">
    <property type="entry name" value="CAP_ED"/>
    <property type="match status" value="1"/>
</dbReference>
<gene>
    <name evidence="2" type="ORF">ACFOUW_29035</name>
</gene>